<dbReference type="AlphaFoldDB" id="A0A081C5Q4"/>
<gene>
    <name evidence="1" type="ORF">U27_06895</name>
</gene>
<accession>A0A081C5Q4</accession>
<dbReference type="InterPro" id="IPR007438">
    <property type="entry name" value="DUF488"/>
</dbReference>
<dbReference type="PANTHER" id="PTHR39337:SF1">
    <property type="entry name" value="BLR5642 PROTEIN"/>
    <property type="match status" value="1"/>
</dbReference>
<organism evidence="1">
    <name type="scientific">Vecturithrix granuli</name>
    <dbReference type="NCBI Taxonomy" id="1499967"/>
    <lineage>
        <taxon>Bacteria</taxon>
        <taxon>Candidatus Moduliflexota</taxon>
        <taxon>Candidatus Vecturitrichia</taxon>
        <taxon>Candidatus Vecturitrichales</taxon>
        <taxon>Candidatus Vecturitrichaceae</taxon>
        <taxon>Candidatus Vecturithrix</taxon>
    </lineage>
</organism>
<dbReference type="EMBL" id="DF820471">
    <property type="protein sequence ID" value="GAK59909.1"/>
    <property type="molecule type" value="Genomic_DNA"/>
</dbReference>
<dbReference type="Proteomes" id="UP000030661">
    <property type="component" value="Unassembled WGS sequence"/>
</dbReference>
<evidence type="ECO:0000313" key="2">
    <source>
        <dbReference type="Proteomes" id="UP000030661"/>
    </source>
</evidence>
<proteinExistence type="predicted"/>
<sequence length="201" mass="23739">MIKVKYNVFTIGHSTHSIEKFIDLLHQHKITAVCDVRSIPYSQYTPQFNREPLQQELARRKITYVYLGKELGARSENPHCYRDGQVQFDQLAKEPLFLKGLNRLRKGMQRYRIALLCAEKDPLMCHRTILVCRNLRTKDIEIHHILEDGTLEHHAEAEKRLMALHKLEPDMFYSEQRCLEDAYDKQAQKIAYIDQEQKACK</sequence>
<protein>
    <recommendedName>
        <fullName evidence="3">DUF488 domain-containing protein</fullName>
    </recommendedName>
</protein>
<evidence type="ECO:0008006" key="3">
    <source>
        <dbReference type="Google" id="ProtNLM"/>
    </source>
</evidence>
<dbReference type="PANTHER" id="PTHR39337">
    <property type="entry name" value="BLR5642 PROTEIN"/>
    <property type="match status" value="1"/>
</dbReference>
<dbReference type="STRING" id="1499967.U27_06895"/>
<reference evidence="1" key="1">
    <citation type="journal article" date="2015" name="PeerJ">
        <title>First genomic representation of candidate bacterial phylum KSB3 points to enhanced environmental sensing as a trigger of wastewater bulking.</title>
        <authorList>
            <person name="Sekiguchi Y."/>
            <person name="Ohashi A."/>
            <person name="Parks D.H."/>
            <person name="Yamauchi T."/>
            <person name="Tyson G.W."/>
            <person name="Hugenholtz P."/>
        </authorList>
    </citation>
    <scope>NUCLEOTIDE SEQUENCE [LARGE SCALE GENOMIC DNA]</scope>
</reference>
<dbReference type="eggNOG" id="COG5483">
    <property type="taxonomic scope" value="Bacteria"/>
</dbReference>
<keyword evidence="2" id="KW-1185">Reference proteome</keyword>
<evidence type="ECO:0000313" key="1">
    <source>
        <dbReference type="EMBL" id="GAK59909.1"/>
    </source>
</evidence>
<dbReference type="Pfam" id="PF04343">
    <property type="entry name" value="DUF488"/>
    <property type="match status" value="1"/>
</dbReference>
<name>A0A081C5Q4_VECG1</name>
<dbReference type="HOGENOM" id="CLU_077467_1_0_0"/>